<keyword evidence="2 4" id="KW-0863">Zinc-finger</keyword>
<dbReference type="RefSeq" id="XP_024582074.1">
    <property type="nucleotide sequence ID" value="XM_024716480.1"/>
</dbReference>
<dbReference type="PROSITE" id="PS01360">
    <property type="entry name" value="ZF_MYND_1"/>
    <property type="match status" value="1"/>
</dbReference>
<dbReference type="Pfam" id="PF01753">
    <property type="entry name" value="zf-MYND"/>
    <property type="match status" value="1"/>
</dbReference>
<proteinExistence type="predicted"/>
<dbReference type="InterPro" id="IPR002893">
    <property type="entry name" value="Znf_MYND"/>
</dbReference>
<accession>A0A0P1AVH8</accession>
<evidence type="ECO:0000313" key="6">
    <source>
        <dbReference type="EMBL" id="CEG45705.1"/>
    </source>
</evidence>
<protein>
    <submittedName>
        <fullName evidence="6">Protein</fullName>
    </submittedName>
</protein>
<evidence type="ECO:0000256" key="2">
    <source>
        <dbReference type="ARBA" id="ARBA00022771"/>
    </source>
</evidence>
<evidence type="ECO:0000313" key="7">
    <source>
        <dbReference type="Proteomes" id="UP000054928"/>
    </source>
</evidence>
<dbReference type="SMR" id="A0A0P1AVH8"/>
<dbReference type="PROSITE" id="PS50865">
    <property type="entry name" value="ZF_MYND_2"/>
    <property type="match status" value="1"/>
</dbReference>
<sequence length="255" mass="28051">MSERDSFFVVYIPADEAKGLEEWTVKLPQDKKAQLGCLTERLRDHFKSSATATSKLQQDETFKQQLLTQLPKGATLTDEMLQMMLQMDSLVDAIPLVLNTPDVKHVGINMYVDDKGTAKALPTNVRASAIAQACGKILEVKGDAFIARVFDNDDDFVRMDFRLSEVSGDAPWVEMAKLQSAASATGNGRAAEGAALARAKTSGKIMLPGSIQRICGADRCSKNGTLRCSRCKAQFYCSPECQKTDWRLHKVGCHK</sequence>
<feature type="domain" description="MYND-type" evidence="5">
    <location>
        <begin position="212"/>
        <end position="253"/>
    </location>
</feature>
<dbReference type="Gene3D" id="6.10.140.2220">
    <property type="match status" value="1"/>
</dbReference>
<dbReference type="Proteomes" id="UP000054928">
    <property type="component" value="Unassembled WGS sequence"/>
</dbReference>
<dbReference type="OrthoDB" id="496827at2759"/>
<dbReference type="GO" id="GO:0008270">
    <property type="term" value="F:zinc ion binding"/>
    <property type="evidence" value="ECO:0007669"/>
    <property type="project" value="UniProtKB-KW"/>
</dbReference>
<dbReference type="GeneID" id="36397041"/>
<reference evidence="7" key="1">
    <citation type="submission" date="2014-09" db="EMBL/GenBank/DDBJ databases">
        <authorList>
            <person name="Sharma Rahul"/>
            <person name="Thines Marco"/>
        </authorList>
    </citation>
    <scope>NUCLEOTIDE SEQUENCE [LARGE SCALE GENOMIC DNA]</scope>
</reference>
<name>A0A0P1AVH8_PLAHL</name>
<evidence type="ECO:0000256" key="4">
    <source>
        <dbReference type="PROSITE-ProRule" id="PRU00134"/>
    </source>
</evidence>
<keyword evidence="1" id="KW-0479">Metal-binding</keyword>
<dbReference type="AlphaFoldDB" id="A0A0P1AVH8"/>
<evidence type="ECO:0000259" key="5">
    <source>
        <dbReference type="PROSITE" id="PS50865"/>
    </source>
</evidence>
<dbReference type="SUPFAM" id="SSF144232">
    <property type="entry name" value="HIT/MYND zinc finger-like"/>
    <property type="match status" value="1"/>
</dbReference>
<dbReference type="OMA" id="MMLQMDS"/>
<dbReference type="EMBL" id="CCYD01001640">
    <property type="protein sequence ID" value="CEG45705.1"/>
    <property type="molecule type" value="Genomic_DNA"/>
</dbReference>
<keyword evidence="3" id="KW-0862">Zinc</keyword>
<organism evidence="6 7">
    <name type="scientific">Plasmopara halstedii</name>
    <name type="common">Downy mildew of sunflower</name>
    <dbReference type="NCBI Taxonomy" id="4781"/>
    <lineage>
        <taxon>Eukaryota</taxon>
        <taxon>Sar</taxon>
        <taxon>Stramenopiles</taxon>
        <taxon>Oomycota</taxon>
        <taxon>Peronosporomycetes</taxon>
        <taxon>Peronosporales</taxon>
        <taxon>Peronosporaceae</taxon>
        <taxon>Plasmopara</taxon>
    </lineage>
</organism>
<dbReference type="STRING" id="4781.A0A0P1AVH8"/>
<evidence type="ECO:0000256" key="3">
    <source>
        <dbReference type="ARBA" id="ARBA00022833"/>
    </source>
</evidence>
<keyword evidence="7" id="KW-1185">Reference proteome</keyword>
<evidence type="ECO:0000256" key="1">
    <source>
        <dbReference type="ARBA" id="ARBA00022723"/>
    </source>
</evidence>